<dbReference type="Gene3D" id="3.30.160.60">
    <property type="entry name" value="Classic Zinc Finger"/>
    <property type="match status" value="1"/>
</dbReference>
<evidence type="ECO:0000256" key="1">
    <source>
        <dbReference type="ARBA" id="ARBA00004123"/>
    </source>
</evidence>
<dbReference type="InterPro" id="IPR036236">
    <property type="entry name" value="Znf_C2H2_sf"/>
</dbReference>
<evidence type="ECO:0000256" key="9">
    <source>
        <dbReference type="SAM" id="MobiDB-lite"/>
    </source>
</evidence>
<gene>
    <name evidence="11" type="ORF">AAHA92_22933</name>
</gene>
<feature type="region of interest" description="Disordered" evidence="9">
    <location>
        <begin position="77"/>
        <end position="101"/>
    </location>
</feature>
<evidence type="ECO:0000259" key="10">
    <source>
        <dbReference type="PROSITE" id="PS50157"/>
    </source>
</evidence>
<proteinExistence type="predicted"/>
<reference evidence="11 12" key="1">
    <citation type="submission" date="2024-06" db="EMBL/GenBank/DDBJ databases">
        <title>A chromosome level genome sequence of Diviner's sage (Salvia divinorum).</title>
        <authorList>
            <person name="Ford S.A."/>
            <person name="Ro D.-K."/>
            <person name="Ness R.W."/>
            <person name="Phillips M.A."/>
        </authorList>
    </citation>
    <scope>NUCLEOTIDE SEQUENCE [LARGE SCALE GENOMIC DNA]</scope>
    <source>
        <strain evidence="11">SAF-2024a</strain>
        <tissue evidence="11">Leaf</tissue>
    </source>
</reference>
<comment type="caution">
    <text evidence="11">The sequence shown here is derived from an EMBL/GenBank/DDBJ whole genome shotgun (WGS) entry which is preliminary data.</text>
</comment>
<feature type="domain" description="C2H2-type" evidence="10">
    <location>
        <begin position="31"/>
        <end position="58"/>
    </location>
</feature>
<dbReference type="EMBL" id="JBEAFC010000008">
    <property type="protein sequence ID" value="KAL1546322.1"/>
    <property type="molecule type" value="Genomic_DNA"/>
</dbReference>
<evidence type="ECO:0000256" key="3">
    <source>
        <dbReference type="ARBA" id="ARBA00022771"/>
    </source>
</evidence>
<organism evidence="11 12">
    <name type="scientific">Salvia divinorum</name>
    <name type="common">Maria pastora</name>
    <name type="synonym">Diviner's sage</name>
    <dbReference type="NCBI Taxonomy" id="28513"/>
    <lineage>
        <taxon>Eukaryota</taxon>
        <taxon>Viridiplantae</taxon>
        <taxon>Streptophyta</taxon>
        <taxon>Embryophyta</taxon>
        <taxon>Tracheophyta</taxon>
        <taxon>Spermatophyta</taxon>
        <taxon>Magnoliopsida</taxon>
        <taxon>eudicotyledons</taxon>
        <taxon>Gunneridae</taxon>
        <taxon>Pentapetalae</taxon>
        <taxon>asterids</taxon>
        <taxon>lamiids</taxon>
        <taxon>Lamiales</taxon>
        <taxon>Lamiaceae</taxon>
        <taxon>Nepetoideae</taxon>
        <taxon>Mentheae</taxon>
        <taxon>Salviinae</taxon>
        <taxon>Salvia</taxon>
        <taxon>Salvia subgen. Calosphace</taxon>
    </lineage>
</organism>
<dbReference type="GO" id="GO:0008270">
    <property type="term" value="F:zinc ion binding"/>
    <property type="evidence" value="ECO:0007669"/>
    <property type="project" value="UniProtKB-KW"/>
</dbReference>
<evidence type="ECO:0000256" key="4">
    <source>
        <dbReference type="ARBA" id="ARBA00022833"/>
    </source>
</evidence>
<sequence length="158" mass="17273">MSFIHFHQTSLELSPSTAGLRMASGHMIKSFRCSFCDRGFSNAQALGGHMNIHRKDRAKLKDLSDENFLSLDITKAAHSANPSASESTKKAANSDEGDEEIQDFVPISKPNSVCGLPLFSVSDDEKNSEESKVELIHGGLDLELRLGIEPYHDAKING</sequence>
<accession>A0ABD1GQD3</accession>
<keyword evidence="3 8" id="KW-0863">Zinc-finger</keyword>
<dbReference type="SUPFAM" id="SSF57667">
    <property type="entry name" value="beta-beta-alpha zinc fingers"/>
    <property type="match status" value="1"/>
</dbReference>
<dbReference type="PANTHER" id="PTHR45801">
    <property type="entry name" value="OS07G0101800 PROTEIN"/>
    <property type="match status" value="1"/>
</dbReference>
<evidence type="ECO:0000256" key="2">
    <source>
        <dbReference type="ARBA" id="ARBA00022723"/>
    </source>
</evidence>
<dbReference type="PANTHER" id="PTHR45801:SF111">
    <property type="entry name" value="C2H2 AND C2HC ZINC FINGERS SUPERFAMILY PROTEIN"/>
    <property type="match status" value="1"/>
</dbReference>
<dbReference type="PROSITE" id="PS50157">
    <property type="entry name" value="ZINC_FINGER_C2H2_2"/>
    <property type="match status" value="1"/>
</dbReference>
<keyword evidence="2" id="KW-0479">Metal-binding</keyword>
<keyword evidence="4" id="KW-0862">Zinc</keyword>
<evidence type="ECO:0000256" key="7">
    <source>
        <dbReference type="ARBA" id="ARBA00023242"/>
    </source>
</evidence>
<dbReference type="GO" id="GO:0005634">
    <property type="term" value="C:nucleus"/>
    <property type="evidence" value="ECO:0007669"/>
    <property type="project" value="UniProtKB-SubCell"/>
</dbReference>
<dbReference type="Pfam" id="PF13912">
    <property type="entry name" value="zf-C2H2_6"/>
    <property type="match status" value="1"/>
</dbReference>
<dbReference type="AlphaFoldDB" id="A0ABD1GQD3"/>
<evidence type="ECO:0000313" key="11">
    <source>
        <dbReference type="EMBL" id="KAL1546322.1"/>
    </source>
</evidence>
<evidence type="ECO:0000256" key="6">
    <source>
        <dbReference type="ARBA" id="ARBA00023163"/>
    </source>
</evidence>
<evidence type="ECO:0000256" key="8">
    <source>
        <dbReference type="PROSITE-ProRule" id="PRU00042"/>
    </source>
</evidence>
<comment type="subcellular location">
    <subcellularLocation>
        <location evidence="1">Nucleus</location>
    </subcellularLocation>
</comment>
<dbReference type="InterPro" id="IPR052426">
    <property type="entry name" value="Plant_dev_regulator"/>
</dbReference>
<keyword evidence="6" id="KW-0804">Transcription</keyword>
<keyword evidence="7" id="KW-0539">Nucleus</keyword>
<evidence type="ECO:0000313" key="12">
    <source>
        <dbReference type="Proteomes" id="UP001567538"/>
    </source>
</evidence>
<dbReference type="PROSITE" id="PS00028">
    <property type="entry name" value="ZINC_FINGER_C2H2_1"/>
    <property type="match status" value="1"/>
</dbReference>
<name>A0ABD1GQD3_SALDI</name>
<keyword evidence="12" id="KW-1185">Reference proteome</keyword>
<dbReference type="SMART" id="SM00355">
    <property type="entry name" value="ZnF_C2H2"/>
    <property type="match status" value="1"/>
</dbReference>
<dbReference type="Proteomes" id="UP001567538">
    <property type="component" value="Unassembled WGS sequence"/>
</dbReference>
<protein>
    <submittedName>
        <fullName evidence="11">Transcriptional regulator TAC1-like</fullName>
    </submittedName>
</protein>
<dbReference type="InterPro" id="IPR013087">
    <property type="entry name" value="Znf_C2H2_type"/>
</dbReference>
<keyword evidence="5" id="KW-0805">Transcription regulation</keyword>
<evidence type="ECO:0000256" key="5">
    <source>
        <dbReference type="ARBA" id="ARBA00023015"/>
    </source>
</evidence>